<evidence type="ECO:0000313" key="3">
    <source>
        <dbReference type="Proteomes" id="UP000199306"/>
    </source>
</evidence>
<dbReference type="EMBL" id="FOXH01000005">
    <property type="protein sequence ID" value="SFP75158.1"/>
    <property type="molecule type" value="Genomic_DNA"/>
</dbReference>
<dbReference type="SUPFAM" id="SSF48371">
    <property type="entry name" value="ARM repeat"/>
    <property type="match status" value="1"/>
</dbReference>
<protein>
    <submittedName>
        <fullName evidence="2">3-methyladenine DNA glycosylase AlkC</fullName>
    </submittedName>
</protein>
<dbReference type="Gene3D" id="1.25.40.290">
    <property type="entry name" value="ARM repeat domains"/>
    <property type="match status" value="1"/>
</dbReference>
<reference evidence="2 3" key="1">
    <citation type="submission" date="2016-10" db="EMBL/GenBank/DDBJ databases">
        <authorList>
            <person name="de Groot N.N."/>
        </authorList>
    </citation>
    <scope>NUCLEOTIDE SEQUENCE [LARGE SCALE GENOMIC DNA]</scope>
    <source>
        <strain evidence="3">E92,LMG 26720,CCM 7988</strain>
    </source>
</reference>
<dbReference type="RefSeq" id="WP_092016806.1">
    <property type="nucleotide sequence ID" value="NZ_FOXH01000005.1"/>
</dbReference>
<dbReference type="InterPro" id="IPR021133">
    <property type="entry name" value="HEAT_type_2"/>
</dbReference>
<evidence type="ECO:0000256" key="1">
    <source>
        <dbReference type="ARBA" id="ARBA00022737"/>
    </source>
</evidence>
<proteinExistence type="predicted"/>
<dbReference type="Pfam" id="PF02985">
    <property type="entry name" value="HEAT"/>
    <property type="match status" value="1"/>
</dbReference>
<gene>
    <name evidence="2" type="ORF">SAMN04515674_105250</name>
</gene>
<dbReference type="STRING" id="1079859.SAMN04515674_105250"/>
<dbReference type="AlphaFoldDB" id="A0A1I5SWR9"/>
<dbReference type="PROSITE" id="PS50077">
    <property type="entry name" value="HEAT_REPEAT"/>
    <property type="match status" value="1"/>
</dbReference>
<accession>A0A1I5SWR9</accession>
<keyword evidence="3" id="KW-1185">Reference proteome</keyword>
<organism evidence="2 3">
    <name type="scientific">Pseudarcicella hirudinis</name>
    <dbReference type="NCBI Taxonomy" id="1079859"/>
    <lineage>
        <taxon>Bacteria</taxon>
        <taxon>Pseudomonadati</taxon>
        <taxon>Bacteroidota</taxon>
        <taxon>Cytophagia</taxon>
        <taxon>Cytophagales</taxon>
        <taxon>Flectobacillaceae</taxon>
        <taxon>Pseudarcicella</taxon>
    </lineage>
</organism>
<dbReference type="InterPro" id="IPR000357">
    <property type="entry name" value="HEAT"/>
</dbReference>
<keyword evidence="1" id="KW-0677">Repeat</keyword>
<sequence length="366" mass="42739">MGLIKDIYSPLFYDRFSESLSAVLPSFSKQDFTDRIFEDDFKNKEWKERMKHTTRVLHEFLPADFPKAVEMIKKIILTLRKEHFGEDSLAFMFFPDYIETYGLDHFDHAVEALEFITQFVSCEFAVRPFIIRYGDKMLEEMRRLSLHENHKVRRFASEGSRPRLPWAMAIPQLKKNPAAVLPILENLKNDPSEWVRRSVANNLNDIAKDHPELVIEIAQKWLGISKETDAIIKHGSRTLLKQGHVAILKQYGLESKNIELGDFTILTPSVKIGDSLEFSIHLKNNDISSQTVRLEYAVYYQKSRGHLAKKVYKISERVYQPDEFAKVHRKQSFRLITTRKFHAELHQLSIIVNGEEKALKDFELTI</sequence>
<name>A0A1I5SWR9_9BACT</name>
<dbReference type="InterPro" id="IPR016024">
    <property type="entry name" value="ARM-type_fold"/>
</dbReference>
<dbReference type="OrthoDB" id="9797162at2"/>
<evidence type="ECO:0000313" key="2">
    <source>
        <dbReference type="EMBL" id="SFP75158.1"/>
    </source>
</evidence>
<dbReference type="Proteomes" id="UP000199306">
    <property type="component" value="Unassembled WGS sequence"/>
</dbReference>